<comment type="caution">
    <text evidence="2">The sequence shown here is derived from an EMBL/GenBank/DDBJ whole genome shotgun (WGS) entry which is preliminary data.</text>
</comment>
<accession>A0ABP3JH13</accession>
<evidence type="ECO:0000313" key="2">
    <source>
        <dbReference type="EMBL" id="GAA0451282.1"/>
    </source>
</evidence>
<proteinExistence type="predicted"/>
<dbReference type="Pfam" id="PF04851">
    <property type="entry name" value="ResIII"/>
    <property type="match status" value="1"/>
</dbReference>
<dbReference type="PANTHER" id="PTHR47396">
    <property type="entry name" value="TYPE I RESTRICTION ENZYME ECOKI R PROTEIN"/>
    <property type="match status" value="1"/>
</dbReference>
<organism evidence="2 3">
    <name type="scientific">Alkalibacillus silvisoli</name>
    <dbReference type="NCBI Taxonomy" id="392823"/>
    <lineage>
        <taxon>Bacteria</taxon>
        <taxon>Bacillati</taxon>
        <taxon>Bacillota</taxon>
        <taxon>Bacilli</taxon>
        <taxon>Bacillales</taxon>
        <taxon>Bacillaceae</taxon>
        <taxon>Alkalibacillus</taxon>
    </lineage>
</organism>
<dbReference type="EMBL" id="BAAACZ010000003">
    <property type="protein sequence ID" value="GAA0451282.1"/>
    <property type="molecule type" value="Genomic_DNA"/>
</dbReference>
<dbReference type="InterPro" id="IPR050742">
    <property type="entry name" value="Helicase_Restrict-Modif_Enz"/>
</dbReference>
<dbReference type="SUPFAM" id="SSF52540">
    <property type="entry name" value="P-loop containing nucleoside triphosphate hydrolases"/>
    <property type="match status" value="1"/>
</dbReference>
<dbReference type="PROSITE" id="PS51194">
    <property type="entry name" value="HELICASE_CTER"/>
    <property type="match status" value="1"/>
</dbReference>
<dbReference type="Pfam" id="PF00271">
    <property type="entry name" value="Helicase_C"/>
    <property type="match status" value="1"/>
</dbReference>
<dbReference type="InterPro" id="IPR006935">
    <property type="entry name" value="Helicase/UvrB_N"/>
</dbReference>
<dbReference type="InterPro" id="IPR027417">
    <property type="entry name" value="P-loop_NTPase"/>
</dbReference>
<evidence type="ECO:0000259" key="1">
    <source>
        <dbReference type="PROSITE" id="PS51194"/>
    </source>
</evidence>
<dbReference type="SMART" id="SM00490">
    <property type="entry name" value="HELICc"/>
    <property type="match status" value="1"/>
</dbReference>
<dbReference type="Proteomes" id="UP001500740">
    <property type="component" value="Unassembled WGS sequence"/>
</dbReference>
<dbReference type="InterPro" id="IPR001650">
    <property type="entry name" value="Helicase_C-like"/>
</dbReference>
<feature type="domain" description="Helicase C-terminal" evidence="1">
    <location>
        <begin position="428"/>
        <end position="576"/>
    </location>
</feature>
<dbReference type="RefSeq" id="WP_343781225.1">
    <property type="nucleotide sequence ID" value="NZ_BAAACZ010000003.1"/>
</dbReference>
<gene>
    <name evidence="2" type="ORF">GCM10008935_02260</name>
</gene>
<sequence length="576" mass="65090">MSAFLSNQEINRAVDLLMNTYEVPGRLIQGLLGKENMKEISRHYRTFQGVNLTTKELARMVVIEKGAELLKGSHQAVRQLREHLLRQLPDEQLVALYERNPRSGKKITSPSYMYKALAEKRWSDGRVWPRDFVVTLGFPLVFSGVKVPQATKQSAVMDVEARKPVPPLVDFQAQLKDDMLDVLELNGDRTRCIVTLPTGGGKTRVAVESFIEWMHVHFSEQKYMIWIAQSAELCEQAISCIADMWQEKEYPESLRIYRYFNGHDIGIEDLTGGAVVASIQQIVSRLKGEDPVLTEILQNCGAMIIDEAHHAAAPSYKLLINKARELCGEDLFPVCGLTATPGRSFGETDQLVGEFEAHLIKPKLPNYAEYEVNPISFFRDEGYLATPVHIIHESGKDYEVDEDKIDENHDLNKEFLKVLAADEERNEMIIERLLDIPKGKPALVYACTVEHAEFLSSVMNALGRKAASISSQTSKGLRRIYIDAFKNGELDYLFNYGVLTTGFDAPNTEYIVITRPTTSDILYEQIIGRGLRGPKFGGTEQCAIIDFADNLMRLGKPLAYTRFEQFWGAEKVENLR</sequence>
<dbReference type="Gene3D" id="3.40.50.300">
    <property type="entry name" value="P-loop containing nucleotide triphosphate hydrolases"/>
    <property type="match status" value="2"/>
</dbReference>
<keyword evidence="3" id="KW-1185">Reference proteome</keyword>
<evidence type="ECO:0000313" key="3">
    <source>
        <dbReference type="Proteomes" id="UP001500740"/>
    </source>
</evidence>
<reference evidence="3" key="1">
    <citation type="journal article" date="2019" name="Int. J. Syst. Evol. Microbiol.">
        <title>The Global Catalogue of Microorganisms (GCM) 10K type strain sequencing project: providing services to taxonomists for standard genome sequencing and annotation.</title>
        <authorList>
            <consortium name="The Broad Institute Genomics Platform"/>
            <consortium name="The Broad Institute Genome Sequencing Center for Infectious Disease"/>
            <person name="Wu L."/>
            <person name="Ma J."/>
        </authorList>
    </citation>
    <scope>NUCLEOTIDE SEQUENCE [LARGE SCALE GENOMIC DNA]</scope>
    <source>
        <strain evidence="3">JCM 14193</strain>
    </source>
</reference>
<name>A0ABP3JH13_9BACI</name>
<dbReference type="PANTHER" id="PTHR47396:SF1">
    <property type="entry name" value="ATP-DEPENDENT HELICASE IRC3-RELATED"/>
    <property type="match status" value="1"/>
</dbReference>
<protein>
    <recommendedName>
        <fullName evidence="1">Helicase C-terminal domain-containing protein</fullName>
    </recommendedName>
</protein>